<organism evidence="1 2">
    <name type="scientific">Nocardioides deserti</name>
    <dbReference type="NCBI Taxonomy" id="1588644"/>
    <lineage>
        <taxon>Bacteria</taxon>
        <taxon>Bacillati</taxon>
        <taxon>Actinomycetota</taxon>
        <taxon>Actinomycetes</taxon>
        <taxon>Propionibacteriales</taxon>
        <taxon>Nocardioidaceae</taxon>
        <taxon>Nocardioides</taxon>
    </lineage>
</organism>
<evidence type="ECO:0000313" key="2">
    <source>
        <dbReference type="Proteomes" id="UP000604001"/>
    </source>
</evidence>
<sequence length="251" mass="27118">MRLPSVPGPSDLRQLVEQAIAVAPRATNLLTGAEALLASAGGIVGQVQALLVRVEGLLEEVEGVRVRADEVIDGVDGVRQRADDTIAGVQDVRAKADRAIGGVDDVRERASNMVDQAQRIADKGERAMGGLDDVRERADVLLRRVEEGAVGRMLDLAERLEPTLQALEPVLVRLGETTSPDEVAAAVGMIDKLPALETALREDVMPLMQRLDSVAPDMHDMLEVTRELSELVMNLPGMGRIKKKVDEQQDD</sequence>
<gene>
    <name evidence="1" type="ORF">H7344_04600</name>
</gene>
<proteinExistence type="predicted"/>
<protein>
    <submittedName>
        <fullName evidence="1">Uncharacterized protein</fullName>
    </submittedName>
</protein>
<reference evidence="1 2" key="1">
    <citation type="submission" date="2020-08" db="EMBL/GenBank/DDBJ databases">
        <title>novel species in genus Nocardioides.</title>
        <authorList>
            <person name="Zhang G."/>
        </authorList>
    </citation>
    <scope>NUCLEOTIDE SEQUENCE [LARGE SCALE GENOMIC DNA]</scope>
    <source>
        <strain evidence="1 2">SC8A-24</strain>
    </source>
</reference>
<dbReference type="EMBL" id="JACMYC010000002">
    <property type="protein sequence ID" value="MBC2959569.1"/>
    <property type="molecule type" value="Genomic_DNA"/>
</dbReference>
<evidence type="ECO:0000313" key="1">
    <source>
        <dbReference type="EMBL" id="MBC2959569.1"/>
    </source>
</evidence>
<comment type="caution">
    <text evidence="1">The sequence shown here is derived from an EMBL/GenBank/DDBJ whole genome shotgun (WGS) entry which is preliminary data.</text>
</comment>
<dbReference type="Proteomes" id="UP000604001">
    <property type="component" value="Unassembled WGS sequence"/>
</dbReference>
<keyword evidence="2" id="KW-1185">Reference proteome</keyword>
<accession>A0ABR6U563</accession>
<dbReference type="RefSeq" id="WP_186344825.1">
    <property type="nucleotide sequence ID" value="NZ_BMMR01000002.1"/>
</dbReference>
<name>A0ABR6U563_9ACTN</name>